<dbReference type="Pfam" id="PF26544">
    <property type="entry name" value="Mdm12"/>
    <property type="match status" value="2"/>
</dbReference>
<evidence type="ECO:0000256" key="5">
    <source>
        <dbReference type="ARBA" id="ARBA00023055"/>
    </source>
</evidence>
<comment type="function">
    <text evidence="9">Component of the ERMES/MDM complex, which serves as a molecular tether to connect the endoplasmic reticulum (ER) and mitochondria. Components of this complex are involved in the control of mitochondrial shape and protein biogenesis, and function in nonvesicular lipid trafficking between the ER and mitochondria. MDM12 is required for the interaction of the ER-resident membrane protein MMM1 and the outer mitochondrial membrane-resident beta-barrel protein MDM10. The MDM12-MMM1 subcomplex functions in the major beta-barrel assembly pathway that is responsible for biogenesis of all mitochondrial outer membrane beta-barrel proteins, and acts in a late step after the SAM complex. The MDM10-MDM12-MMM1 subcomplex further acts in the TOM40-specific pathway after the action of the MDM12-MMM1 complex. Essential for establishing and maintaining the structure of mitochondria and maintenance of mtDNA nucleoids.</text>
</comment>
<keyword evidence="5" id="KW-0445">Lipid transport</keyword>
<dbReference type="CDD" id="cd21672">
    <property type="entry name" value="SMP_Mdm12"/>
    <property type="match status" value="1"/>
</dbReference>
<dbReference type="Proteomes" id="UP000013776">
    <property type="component" value="Unassembled WGS sequence"/>
</dbReference>
<dbReference type="HAMAP" id="MF_03104">
    <property type="entry name" value="Mdm12"/>
    <property type="match status" value="1"/>
</dbReference>
<dbReference type="GO" id="GO:0005789">
    <property type="term" value="C:endoplasmic reticulum membrane"/>
    <property type="evidence" value="ECO:0007669"/>
    <property type="project" value="UniProtKB-SubCell"/>
</dbReference>
<evidence type="ECO:0000256" key="7">
    <source>
        <dbReference type="ARBA" id="ARBA00023128"/>
    </source>
</evidence>
<evidence type="ECO:0000313" key="13">
    <source>
        <dbReference type="Proteomes" id="UP000013776"/>
    </source>
</evidence>
<evidence type="ECO:0000256" key="2">
    <source>
        <dbReference type="ARBA" id="ARBA00022448"/>
    </source>
</evidence>
<evidence type="ECO:0000256" key="10">
    <source>
        <dbReference type="SAM" id="MobiDB-lite"/>
    </source>
</evidence>
<dbReference type="PANTHER" id="PTHR28204">
    <property type="entry name" value="MITOCHONDRIAL DISTRIBUTION AND MORPHOLOGY PROTEIN 12"/>
    <property type="match status" value="1"/>
</dbReference>
<dbReference type="STRING" id="1097556.R4XEJ7"/>
<name>R4XEJ7_TAPDE</name>
<keyword evidence="2" id="KW-0813">Transport</keyword>
<comment type="subcellular location">
    <subcellularLocation>
        <location evidence="1">Membrane</location>
    </subcellularLocation>
    <subcellularLocation>
        <location evidence="9">Mitochondrion outer membrane</location>
        <topology evidence="9">Peripheral membrane protein</topology>
        <orientation evidence="9">Cytoplasmic side</orientation>
    </subcellularLocation>
    <subcellularLocation>
        <location evidence="9">Endoplasmic reticulum membrane</location>
        <topology evidence="9">Peripheral membrane protein</topology>
        <orientation evidence="9">Cytoplasmic side</orientation>
    </subcellularLocation>
    <text evidence="9">The ERMES/MDM complex localizes to a few discrete foci (around 10 per single cell), that represent mitochondria-endoplasmic reticulum junctions. These foci are often found next to mtDNA nucleoids.</text>
</comment>
<protein>
    <recommendedName>
        <fullName evidence="9">Mitochondrial distribution and morphology protein 12</fullName>
    </recommendedName>
    <alternativeName>
        <fullName evidence="9">Mitochondrial inheritance component MDM12</fullName>
    </alternativeName>
</protein>
<gene>
    <name evidence="9" type="primary">MDM12</name>
    <name evidence="12" type="ORF">TAPDE_004593</name>
</gene>
<dbReference type="VEuPathDB" id="FungiDB:TAPDE_004593"/>
<comment type="caution">
    <text evidence="12">The sequence shown here is derived from an EMBL/GenBank/DDBJ whole genome shotgun (WGS) entry which is preliminary data.</text>
</comment>
<accession>R4XEJ7</accession>
<dbReference type="InterPro" id="IPR031468">
    <property type="entry name" value="SMP_LBD"/>
</dbReference>
<feature type="region of interest" description="Disordered" evidence="10">
    <location>
        <begin position="68"/>
        <end position="147"/>
    </location>
</feature>
<evidence type="ECO:0000259" key="11">
    <source>
        <dbReference type="PROSITE" id="PS51847"/>
    </source>
</evidence>
<dbReference type="PANTHER" id="PTHR28204:SF1">
    <property type="entry name" value="MITOCHONDRIAL DISTRIBUTION AND MORPHOLOGY PROTEIN 12"/>
    <property type="match status" value="1"/>
</dbReference>
<comment type="similarity">
    <text evidence="9">Belongs to the MDM12 family.</text>
</comment>
<keyword evidence="3 9" id="KW-1000">Mitochondrion outer membrane</keyword>
<dbReference type="GO" id="GO:0045040">
    <property type="term" value="P:protein insertion into mitochondrial outer membrane"/>
    <property type="evidence" value="ECO:0007669"/>
    <property type="project" value="UniProtKB-UniRule"/>
</dbReference>
<evidence type="ECO:0000256" key="3">
    <source>
        <dbReference type="ARBA" id="ARBA00022787"/>
    </source>
</evidence>
<keyword evidence="4 9" id="KW-0256">Endoplasmic reticulum</keyword>
<dbReference type="GO" id="GO:0032865">
    <property type="term" value="C:ERMES complex"/>
    <property type="evidence" value="ECO:0007669"/>
    <property type="project" value="UniProtKB-UniRule"/>
</dbReference>
<dbReference type="GO" id="GO:1990456">
    <property type="term" value="P:mitochondrion-endoplasmic reticulum membrane tethering"/>
    <property type="evidence" value="ECO:0007669"/>
    <property type="project" value="TreeGrafter"/>
</dbReference>
<evidence type="ECO:0000313" key="12">
    <source>
        <dbReference type="EMBL" id="CCG84191.1"/>
    </source>
</evidence>
<feature type="compositionally biased region" description="Basic and acidic residues" evidence="10">
    <location>
        <begin position="208"/>
        <end position="222"/>
    </location>
</feature>
<keyword evidence="8 9" id="KW-0472">Membrane</keyword>
<evidence type="ECO:0000256" key="1">
    <source>
        <dbReference type="ARBA" id="ARBA00004370"/>
    </source>
</evidence>
<feature type="region of interest" description="Disordered" evidence="10">
    <location>
        <begin position="199"/>
        <end position="236"/>
    </location>
</feature>
<evidence type="ECO:0000256" key="8">
    <source>
        <dbReference type="ARBA" id="ARBA00023136"/>
    </source>
</evidence>
<dbReference type="InterPro" id="IPR027532">
    <property type="entry name" value="Mdm12"/>
</dbReference>
<evidence type="ECO:0000256" key="4">
    <source>
        <dbReference type="ARBA" id="ARBA00022824"/>
    </source>
</evidence>
<dbReference type="OrthoDB" id="3356905at2759"/>
<keyword evidence="7 9" id="KW-0496">Mitochondrion</keyword>
<dbReference type="eggNOG" id="ENOG502S3PB">
    <property type="taxonomic scope" value="Eukaryota"/>
</dbReference>
<reference evidence="12 13" key="1">
    <citation type="journal article" date="2013" name="MBio">
        <title>Genome sequencing of the plant pathogen Taphrina deformans, the causal agent of peach leaf curl.</title>
        <authorList>
            <person name="Cisse O.H."/>
            <person name="Almeida J.M.G.C.F."/>
            <person name="Fonseca A."/>
            <person name="Kumar A.A."/>
            <person name="Salojaervi J."/>
            <person name="Overmyer K."/>
            <person name="Hauser P.M."/>
            <person name="Pagni M."/>
        </authorList>
    </citation>
    <scope>NUCLEOTIDE SEQUENCE [LARGE SCALE GENOMIC DNA]</scope>
    <source>
        <strain evidence="13">PYCC 5710 / ATCC 11124 / CBS 356.35 / IMI 108563 / JCM 9778 / NBRC 8474</strain>
    </source>
</reference>
<evidence type="ECO:0000256" key="9">
    <source>
        <dbReference type="HAMAP-Rule" id="MF_03104"/>
    </source>
</evidence>
<keyword evidence="6" id="KW-0446">Lipid-binding</keyword>
<dbReference type="AlphaFoldDB" id="R4XEJ7"/>
<keyword evidence="13" id="KW-1185">Reference proteome</keyword>
<feature type="domain" description="SMP-LTD" evidence="11">
    <location>
        <begin position="1"/>
        <end position="357"/>
    </location>
</feature>
<feature type="compositionally biased region" description="Basic and acidic residues" evidence="10">
    <location>
        <begin position="80"/>
        <end position="91"/>
    </location>
</feature>
<proteinExistence type="inferred from homology"/>
<dbReference type="GO" id="GO:0015914">
    <property type="term" value="P:phospholipid transport"/>
    <property type="evidence" value="ECO:0007669"/>
    <property type="project" value="TreeGrafter"/>
</dbReference>
<dbReference type="EMBL" id="CAHR02000209">
    <property type="protein sequence ID" value="CCG84191.1"/>
    <property type="molecule type" value="Genomic_DNA"/>
</dbReference>
<dbReference type="PROSITE" id="PS51847">
    <property type="entry name" value="SMP"/>
    <property type="match status" value="1"/>
</dbReference>
<sequence length="357" mass="39343">MSLEVNWKALDPALGSSLRTLLNARLTNAHLPGFLRNVDILSFNLGSVPPEIVIKDITDPFPEFYEDDSEAEMQDTSGVEEERGSAERDAGRQPSETGLGISPAQRRRSSGHEPTLSSSNIHNDEDDHETASVLSGPPPYAEHLSHRPMNSMSGWEGMNVPYFQSAFATPNQGIVSASGLSTPRPRFLGWANAFQPADTTSISSSNDHGCDRRMPSQTDRRTSMAGTRASINTPGDPSDVQLEVQLRYTGDIVVKLKVDLALNYPSPFFVTLPVEMTISDLLVDTTAVAAYIDDKVHVSLLEGIQNPIQDFKIKSKIGEQDKVSLTDLEKVEKFMLKEIQSVVEKELVFPSYYTFLL</sequence>
<comment type="subunit">
    <text evidence="9">Component of the ER-mitochondria encounter structure (ERMES) or MDM complex, composed of MMM1, MDM10, MDM12 and MDM34. A MMM1 homodimer associates with one molecule of MDM12 on each side in a pairwise head-to-tail manner, and the SMP-LTD domains of MMM1 and MDM12 generate a continuous hydrophobic tunnel for phospholipid trafficking.</text>
</comment>
<evidence type="ECO:0000256" key="6">
    <source>
        <dbReference type="ARBA" id="ARBA00023121"/>
    </source>
</evidence>
<organism evidence="12 13">
    <name type="scientific">Taphrina deformans (strain PYCC 5710 / ATCC 11124 / CBS 356.35 / IMI 108563 / JCM 9778 / NBRC 8474)</name>
    <name type="common">Peach leaf curl fungus</name>
    <name type="synonym">Lalaria deformans</name>
    <dbReference type="NCBI Taxonomy" id="1097556"/>
    <lineage>
        <taxon>Eukaryota</taxon>
        <taxon>Fungi</taxon>
        <taxon>Dikarya</taxon>
        <taxon>Ascomycota</taxon>
        <taxon>Taphrinomycotina</taxon>
        <taxon>Taphrinomycetes</taxon>
        <taxon>Taphrinales</taxon>
        <taxon>Taphrinaceae</taxon>
        <taxon>Taphrina</taxon>
    </lineage>
</organism>
<dbReference type="GO" id="GO:0008289">
    <property type="term" value="F:lipid binding"/>
    <property type="evidence" value="ECO:0007669"/>
    <property type="project" value="UniProtKB-KW"/>
</dbReference>